<dbReference type="AlphaFoldDB" id="A0A4D6NEU2"/>
<protein>
    <submittedName>
        <fullName evidence="1">Uncharacterized protein</fullName>
    </submittedName>
</protein>
<organism evidence="1 2">
    <name type="scientific">Vigna unguiculata</name>
    <name type="common">Cowpea</name>
    <dbReference type="NCBI Taxonomy" id="3917"/>
    <lineage>
        <taxon>Eukaryota</taxon>
        <taxon>Viridiplantae</taxon>
        <taxon>Streptophyta</taxon>
        <taxon>Embryophyta</taxon>
        <taxon>Tracheophyta</taxon>
        <taxon>Spermatophyta</taxon>
        <taxon>Magnoliopsida</taxon>
        <taxon>eudicotyledons</taxon>
        <taxon>Gunneridae</taxon>
        <taxon>Pentapetalae</taxon>
        <taxon>rosids</taxon>
        <taxon>fabids</taxon>
        <taxon>Fabales</taxon>
        <taxon>Fabaceae</taxon>
        <taxon>Papilionoideae</taxon>
        <taxon>50 kb inversion clade</taxon>
        <taxon>NPAAA clade</taxon>
        <taxon>indigoferoid/millettioid clade</taxon>
        <taxon>Phaseoleae</taxon>
        <taxon>Vigna</taxon>
    </lineage>
</organism>
<sequence length="89" mass="10155">MHSSDFHHLHVSKFESNHYMFERQSAADVLRSEEAKLVTKVTASVGQDEQPAPVFKCHSCICLKKLKMESGPSCKRHLREEWMGAEPAK</sequence>
<keyword evidence="2" id="KW-1185">Reference proteome</keyword>
<proteinExistence type="predicted"/>
<evidence type="ECO:0000313" key="1">
    <source>
        <dbReference type="EMBL" id="QCE11411.1"/>
    </source>
</evidence>
<accession>A0A4D6NEU2</accession>
<dbReference type="Proteomes" id="UP000501690">
    <property type="component" value="Linkage Group LG10"/>
</dbReference>
<reference evidence="1 2" key="1">
    <citation type="submission" date="2019-04" db="EMBL/GenBank/DDBJ databases">
        <title>An improved genome assembly and genetic linkage map for asparagus bean, Vigna unguiculata ssp. sesquipedialis.</title>
        <authorList>
            <person name="Xia Q."/>
            <person name="Zhang R."/>
            <person name="Dong Y."/>
        </authorList>
    </citation>
    <scope>NUCLEOTIDE SEQUENCE [LARGE SCALE GENOMIC DNA]</scope>
    <source>
        <tissue evidence="1">Leaf</tissue>
    </source>
</reference>
<dbReference type="EMBL" id="CP039354">
    <property type="protein sequence ID" value="QCE11411.1"/>
    <property type="molecule type" value="Genomic_DNA"/>
</dbReference>
<name>A0A4D6NEU2_VIGUN</name>
<gene>
    <name evidence="1" type="ORF">DEO72_LG10g2644</name>
</gene>
<evidence type="ECO:0000313" key="2">
    <source>
        <dbReference type="Proteomes" id="UP000501690"/>
    </source>
</evidence>